<dbReference type="OrthoDB" id="2663175at2"/>
<sequence length="194" mass="21435">MKKMIVGIIIGAFLATAIPVAAEQVNKKVTATIRNDFTLQVDGVNVNLDNSPLAFEGKSYLPVAEVARAVGKEVGFKDGVIKLDTVKNEEAESNTPGKPDANVNEVDINNIKSKEDFDKAISKYSIELTSFQNVVESNKAGMEQMKKQLPNTPKIQETLEIMSNQEKGFQAKIDELKRSIEELKAKYPEYANEN</sequence>
<dbReference type="STRING" id="1844972.A7K91_15610"/>
<keyword evidence="2" id="KW-0732">Signal</keyword>
<evidence type="ECO:0000256" key="2">
    <source>
        <dbReference type="SAM" id="SignalP"/>
    </source>
</evidence>
<comment type="caution">
    <text evidence="3">The sequence shown here is derived from an EMBL/GenBank/DDBJ whole genome shotgun (WGS) entry which is preliminary data.</text>
</comment>
<proteinExistence type="predicted"/>
<dbReference type="Proteomes" id="UP000092024">
    <property type="component" value="Unassembled WGS sequence"/>
</dbReference>
<evidence type="ECO:0000313" key="4">
    <source>
        <dbReference type="Proteomes" id="UP000092024"/>
    </source>
</evidence>
<dbReference type="Gene3D" id="1.20.5.300">
    <property type="match status" value="1"/>
</dbReference>
<keyword evidence="1" id="KW-0175">Coiled coil</keyword>
<dbReference type="EMBL" id="LYPA01000078">
    <property type="protein sequence ID" value="OBR62815.1"/>
    <property type="molecule type" value="Genomic_DNA"/>
</dbReference>
<feature type="chain" id="PRO_5008340193" description="Copper amine oxidase-like N-terminal domain-containing protein" evidence="2">
    <location>
        <begin position="23"/>
        <end position="194"/>
    </location>
</feature>
<protein>
    <recommendedName>
        <fullName evidence="5">Copper amine oxidase-like N-terminal domain-containing protein</fullName>
    </recommendedName>
</protein>
<reference evidence="3 4" key="1">
    <citation type="submission" date="2016-05" db="EMBL/GenBank/DDBJ databases">
        <title>Paenibacillus oryzae. sp. nov., isolated from the rice root.</title>
        <authorList>
            <person name="Zhang J."/>
            <person name="Zhang X."/>
        </authorList>
    </citation>
    <scope>NUCLEOTIDE SEQUENCE [LARGE SCALE GENOMIC DNA]</scope>
    <source>
        <strain evidence="3 4">1DrF-4</strain>
    </source>
</reference>
<evidence type="ECO:0000313" key="3">
    <source>
        <dbReference type="EMBL" id="OBR62815.1"/>
    </source>
</evidence>
<evidence type="ECO:0008006" key="5">
    <source>
        <dbReference type="Google" id="ProtNLM"/>
    </source>
</evidence>
<accession>A0A1A5YBP1</accession>
<dbReference type="AlphaFoldDB" id="A0A1A5YBP1"/>
<organism evidence="3 4">
    <name type="scientific">Paenibacillus oryzae</name>
    <dbReference type="NCBI Taxonomy" id="1844972"/>
    <lineage>
        <taxon>Bacteria</taxon>
        <taxon>Bacillati</taxon>
        <taxon>Bacillota</taxon>
        <taxon>Bacilli</taxon>
        <taxon>Bacillales</taxon>
        <taxon>Paenibacillaceae</taxon>
        <taxon>Paenibacillus</taxon>
    </lineage>
</organism>
<feature type="coiled-coil region" evidence="1">
    <location>
        <begin position="159"/>
        <end position="193"/>
    </location>
</feature>
<name>A0A1A5YBP1_9BACL</name>
<gene>
    <name evidence="3" type="ORF">A7K91_15610</name>
</gene>
<dbReference type="RefSeq" id="WP_068686929.1">
    <property type="nucleotide sequence ID" value="NZ_LYPA01000078.1"/>
</dbReference>
<keyword evidence="4" id="KW-1185">Reference proteome</keyword>
<evidence type="ECO:0000256" key="1">
    <source>
        <dbReference type="SAM" id="Coils"/>
    </source>
</evidence>
<feature type="signal peptide" evidence="2">
    <location>
        <begin position="1"/>
        <end position="22"/>
    </location>
</feature>